<reference evidence="2" key="2">
    <citation type="submission" date="2023-06" db="EMBL/GenBank/DDBJ databases">
        <authorList>
            <person name="Ma L."/>
            <person name="Liu K.-W."/>
            <person name="Li Z."/>
            <person name="Hsiao Y.-Y."/>
            <person name="Qi Y."/>
            <person name="Fu T."/>
            <person name="Tang G."/>
            <person name="Zhang D."/>
            <person name="Sun W.-H."/>
            <person name="Liu D.-K."/>
            <person name="Li Y."/>
            <person name="Chen G.-Z."/>
            <person name="Liu X.-D."/>
            <person name="Liao X.-Y."/>
            <person name="Jiang Y.-T."/>
            <person name="Yu X."/>
            <person name="Hao Y."/>
            <person name="Huang J."/>
            <person name="Zhao X.-W."/>
            <person name="Ke S."/>
            <person name="Chen Y.-Y."/>
            <person name="Wu W.-L."/>
            <person name="Hsu J.-L."/>
            <person name="Lin Y.-F."/>
            <person name="Huang M.-D."/>
            <person name="Li C.-Y."/>
            <person name="Huang L."/>
            <person name="Wang Z.-W."/>
            <person name="Zhao X."/>
            <person name="Zhong W.-Y."/>
            <person name="Peng D.-H."/>
            <person name="Ahmad S."/>
            <person name="Lan S."/>
            <person name="Zhang J.-S."/>
            <person name="Tsai W.-C."/>
            <person name="Van De Peer Y."/>
            <person name="Liu Z.-J."/>
        </authorList>
    </citation>
    <scope>NUCLEOTIDE SEQUENCE</scope>
    <source>
        <strain evidence="2">CP</strain>
        <tissue evidence="2">Leaves</tissue>
    </source>
</reference>
<accession>A0AAV9EFR0</accession>
<evidence type="ECO:0000256" key="1">
    <source>
        <dbReference type="SAM" id="MobiDB-lite"/>
    </source>
</evidence>
<feature type="region of interest" description="Disordered" evidence="1">
    <location>
        <begin position="1"/>
        <end position="30"/>
    </location>
</feature>
<dbReference type="Proteomes" id="UP001180020">
    <property type="component" value="Unassembled WGS sequence"/>
</dbReference>
<name>A0AAV9EFR0_ACOCL</name>
<organism evidence="2 3">
    <name type="scientific">Acorus calamus</name>
    <name type="common">Sweet flag</name>
    <dbReference type="NCBI Taxonomy" id="4465"/>
    <lineage>
        <taxon>Eukaryota</taxon>
        <taxon>Viridiplantae</taxon>
        <taxon>Streptophyta</taxon>
        <taxon>Embryophyta</taxon>
        <taxon>Tracheophyta</taxon>
        <taxon>Spermatophyta</taxon>
        <taxon>Magnoliopsida</taxon>
        <taxon>Liliopsida</taxon>
        <taxon>Acoraceae</taxon>
        <taxon>Acorus</taxon>
    </lineage>
</organism>
<proteinExistence type="predicted"/>
<reference evidence="2" key="1">
    <citation type="journal article" date="2023" name="Nat. Commun.">
        <title>Diploid and tetraploid genomes of Acorus and the evolution of monocots.</title>
        <authorList>
            <person name="Ma L."/>
            <person name="Liu K.W."/>
            <person name="Li Z."/>
            <person name="Hsiao Y.Y."/>
            <person name="Qi Y."/>
            <person name="Fu T."/>
            <person name="Tang G.D."/>
            <person name="Zhang D."/>
            <person name="Sun W.H."/>
            <person name="Liu D.K."/>
            <person name="Li Y."/>
            <person name="Chen G.Z."/>
            <person name="Liu X.D."/>
            <person name="Liao X.Y."/>
            <person name="Jiang Y.T."/>
            <person name="Yu X."/>
            <person name="Hao Y."/>
            <person name="Huang J."/>
            <person name="Zhao X.W."/>
            <person name="Ke S."/>
            <person name="Chen Y.Y."/>
            <person name="Wu W.L."/>
            <person name="Hsu J.L."/>
            <person name="Lin Y.F."/>
            <person name="Huang M.D."/>
            <person name="Li C.Y."/>
            <person name="Huang L."/>
            <person name="Wang Z.W."/>
            <person name="Zhao X."/>
            <person name="Zhong W.Y."/>
            <person name="Peng D.H."/>
            <person name="Ahmad S."/>
            <person name="Lan S."/>
            <person name="Zhang J.S."/>
            <person name="Tsai W.C."/>
            <person name="Van de Peer Y."/>
            <person name="Liu Z.J."/>
        </authorList>
    </citation>
    <scope>NUCLEOTIDE SEQUENCE</scope>
    <source>
        <strain evidence="2">CP</strain>
    </source>
</reference>
<evidence type="ECO:0000313" key="3">
    <source>
        <dbReference type="Proteomes" id="UP001180020"/>
    </source>
</evidence>
<gene>
    <name evidence="2" type="ORF">QJS10_CPA08g01313</name>
</gene>
<dbReference type="EMBL" id="JAUJYO010000008">
    <property type="protein sequence ID" value="KAK1310822.1"/>
    <property type="molecule type" value="Genomic_DNA"/>
</dbReference>
<sequence>MARMSKRAGYAWTSGVNERRGRMSQDWPRGRAVHADWQCERAARTQDWPHGRVANGPRSGRRGRVARTGAAPFALIFERIL</sequence>
<comment type="caution">
    <text evidence="2">The sequence shown here is derived from an EMBL/GenBank/DDBJ whole genome shotgun (WGS) entry which is preliminary data.</text>
</comment>
<dbReference type="AlphaFoldDB" id="A0AAV9EFR0"/>
<protein>
    <submittedName>
        <fullName evidence="2">Uncharacterized protein</fullName>
    </submittedName>
</protein>
<evidence type="ECO:0000313" key="2">
    <source>
        <dbReference type="EMBL" id="KAK1310822.1"/>
    </source>
</evidence>
<keyword evidence="3" id="KW-1185">Reference proteome</keyword>